<dbReference type="Proteomes" id="UP000232883">
    <property type="component" value="Chromosome"/>
</dbReference>
<dbReference type="AlphaFoldDB" id="A0A2K8Z3U4"/>
<keyword evidence="1" id="KW-0812">Transmembrane</keyword>
<feature type="domain" description="Acyltransferase 3" evidence="2">
    <location>
        <begin position="20"/>
        <end position="323"/>
    </location>
</feature>
<keyword evidence="1" id="KW-0472">Membrane</keyword>
<feature type="transmembrane region" description="Helical" evidence="1">
    <location>
        <begin position="154"/>
        <end position="174"/>
    </location>
</feature>
<proteinExistence type="predicted"/>
<dbReference type="Pfam" id="PF01757">
    <property type="entry name" value="Acyl_transf_3"/>
    <property type="match status" value="1"/>
</dbReference>
<feature type="transmembrane region" description="Helical" evidence="1">
    <location>
        <begin position="310"/>
        <end position="331"/>
    </location>
</feature>
<protein>
    <recommendedName>
        <fullName evidence="2">Acyltransferase 3 domain-containing protein</fullName>
    </recommendedName>
</protein>
<feature type="transmembrane region" description="Helical" evidence="1">
    <location>
        <begin position="209"/>
        <end position="226"/>
    </location>
</feature>
<feature type="transmembrane region" description="Helical" evidence="1">
    <location>
        <begin position="40"/>
        <end position="60"/>
    </location>
</feature>
<evidence type="ECO:0000256" key="1">
    <source>
        <dbReference type="SAM" id="Phobius"/>
    </source>
</evidence>
<organism evidence="3 4">
    <name type="scientific">Spirosoma pollinicola</name>
    <dbReference type="NCBI Taxonomy" id="2057025"/>
    <lineage>
        <taxon>Bacteria</taxon>
        <taxon>Pseudomonadati</taxon>
        <taxon>Bacteroidota</taxon>
        <taxon>Cytophagia</taxon>
        <taxon>Cytophagales</taxon>
        <taxon>Cytophagaceae</taxon>
        <taxon>Spirosoma</taxon>
    </lineage>
</organism>
<evidence type="ECO:0000259" key="2">
    <source>
        <dbReference type="Pfam" id="PF01757"/>
    </source>
</evidence>
<gene>
    <name evidence="3" type="ORF">CWM47_23545</name>
</gene>
<feature type="transmembrane region" description="Helical" evidence="1">
    <location>
        <begin position="124"/>
        <end position="147"/>
    </location>
</feature>
<dbReference type="KEGG" id="spir:CWM47_23545"/>
<feature type="transmembrane region" description="Helical" evidence="1">
    <location>
        <begin position="246"/>
        <end position="264"/>
    </location>
</feature>
<feature type="transmembrane region" description="Helical" evidence="1">
    <location>
        <begin position="285"/>
        <end position="304"/>
    </location>
</feature>
<sequence>MVSIVYEHCMDLQVPGDTSHSTNANGHYVTNVSQALAMPWIVQPMKFGTLCFFIISGYLLGKHLLLQSSPWTYYKRRLQVVGIPFIIALGLFMSKHLGVFGLLIGRYDISMLTPEFLKLKISVILFNSAYWFVFNFLIVLGLFLVFWRHSYKPIFGWITGAIAVFYGINIYFGWVEQRHNLVIAPYLFYLWLGVWLSRRQDVLDYLQRLPNRWLIGAVLLSLGLAISESRYLWSPDTISPFNSLRLSNQLFSVLVFVLLLRNDFSNRLTWINPRTESFGIYLYHLYFVQIANAIFISLNILTYSVNLSGLQLAAVTLIRFFVIYSSTLLFVKLINKTRFKWLFGN</sequence>
<feature type="transmembrane region" description="Helical" evidence="1">
    <location>
        <begin position="81"/>
        <end position="104"/>
    </location>
</feature>
<dbReference type="InterPro" id="IPR002656">
    <property type="entry name" value="Acyl_transf_3_dom"/>
</dbReference>
<accession>A0A2K8Z3U4</accession>
<keyword evidence="4" id="KW-1185">Reference proteome</keyword>
<dbReference type="GO" id="GO:0016747">
    <property type="term" value="F:acyltransferase activity, transferring groups other than amino-acyl groups"/>
    <property type="evidence" value="ECO:0007669"/>
    <property type="project" value="InterPro"/>
</dbReference>
<evidence type="ECO:0000313" key="4">
    <source>
        <dbReference type="Proteomes" id="UP000232883"/>
    </source>
</evidence>
<reference evidence="3 4" key="1">
    <citation type="submission" date="2017-11" db="EMBL/GenBank/DDBJ databases">
        <title>Taxonomic description and genome sequences of Spirosoma HA7 sp. nov., isolated from pollen microhabitat of Corylus avellana.</title>
        <authorList>
            <person name="Ambika Manirajan B."/>
            <person name="Suarez C."/>
            <person name="Ratering S."/>
            <person name="Geissler-Plaum R."/>
            <person name="Cardinale M."/>
            <person name="Sylvia S."/>
        </authorList>
    </citation>
    <scope>NUCLEOTIDE SEQUENCE [LARGE SCALE GENOMIC DNA]</scope>
    <source>
        <strain evidence="3 4">HA7</strain>
    </source>
</reference>
<feature type="transmembrane region" description="Helical" evidence="1">
    <location>
        <begin position="180"/>
        <end position="197"/>
    </location>
</feature>
<dbReference type="EMBL" id="CP025096">
    <property type="protein sequence ID" value="AUD04557.1"/>
    <property type="molecule type" value="Genomic_DNA"/>
</dbReference>
<evidence type="ECO:0000313" key="3">
    <source>
        <dbReference type="EMBL" id="AUD04557.1"/>
    </source>
</evidence>
<name>A0A2K8Z3U4_9BACT</name>
<keyword evidence="1" id="KW-1133">Transmembrane helix</keyword>